<dbReference type="GO" id="GO:0003723">
    <property type="term" value="F:RNA binding"/>
    <property type="evidence" value="ECO:0007669"/>
    <property type="project" value="InterPro"/>
</dbReference>
<evidence type="ECO:0000313" key="3">
    <source>
        <dbReference type="Proteomes" id="UP000076420"/>
    </source>
</evidence>
<organism evidence="2 3">
    <name type="scientific">Biomphalaria glabrata</name>
    <name type="common">Bloodfluke planorb</name>
    <name type="synonym">Freshwater snail</name>
    <dbReference type="NCBI Taxonomy" id="6526"/>
    <lineage>
        <taxon>Eukaryota</taxon>
        <taxon>Metazoa</taxon>
        <taxon>Spiralia</taxon>
        <taxon>Lophotrochozoa</taxon>
        <taxon>Mollusca</taxon>
        <taxon>Gastropoda</taxon>
        <taxon>Heterobranchia</taxon>
        <taxon>Euthyneura</taxon>
        <taxon>Panpulmonata</taxon>
        <taxon>Hygrophila</taxon>
        <taxon>Lymnaeoidea</taxon>
        <taxon>Planorbidae</taxon>
        <taxon>Biomphalaria</taxon>
    </lineage>
</organism>
<feature type="domain" description="RNB" evidence="1">
    <location>
        <begin position="95"/>
        <end position="404"/>
    </location>
</feature>
<dbReference type="GO" id="GO:0005829">
    <property type="term" value="C:cytosol"/>
    <property type="evidence" value="ECO:0007669"/>
    <property type="project" value="TreeGrafter"/>
</dbReference>
<dbReference type="EnsemblMetazoa" id="BGLB006650-RB">
    <property type="protein sequence ID" value="BGLB006650-PB"/>
    <property type="gene ID" value="BGLB006650"/>
</dbReference>
<dbReference type="AlphaFoldDB" id="A0A2C9JR40"/>
<dbReference type="GO" id="GO:0004540">
    <property type="term" value="F:RNA nuclease activity"/>
    <property type="evidence" value="ECO:0007669"/>
    <property type="project" value="InterPro"/>
</dbReference>
<gene>
    <name evidence="2" type="primary">106064472</name>
</gene>
<dbReference type="PANTHER" id="PTHR23355:SF9">
    <property type="entry name" value="DIS3-LIKE EXONUCLEASE 2"/>
    <property type="match status" value="1"/>
</dbReference>
<dbReference type="PRINTS" id="PR00469">
    <property type="entry name" value="PNDRDTASEII"/>
</dbReference>
<dbReference type="GO" id="GO:0006402">
    <property type="term" value="P:mRNA catabolic process"/>
    <property type="evidence" value="ECO:0007669"/>
    <property type="project" value="TreeGrafter"/>
</dbReference>
<dbReference type="SUPFAM" id="SSF50249">
    <property type="entry name" value="Nucleic acid-binding proteins"/>
    <property type="match status" value="1"/>
</dbReference>
<dbReference type="SUPFAM" id="SSF51905">
    <property type="entry name" value="FAD/NAD(P)-binding domain"/>
    <property type="match status" value="1"/>
</dbReference>
<dbReference type="InterPro" id="IPR023753">
    <property type="entry name" value="FAD/NAD-binding_dom"/>
</dbReference>
<proteinExistence type="predicted"/>
<reference evidence="2" key="1">
    <citation type="submission" date="2020-05" db="UniProtKB">
        <authorList>
            <consortium name="EnsemblMetazoa"/>
        </authorList>
    </citation>
    <scope>IDENTIFICATION</scope>
    <source>
        <strain evidence="2">BB02</strain>
    </source>
</reference>
<dbReference type="Proteomes" id="UP000076420">
    <property type="component" value="Unassembled WGS sequence"/>
</dbReference>
<evidence type="ECO:0000313" key="2">
    <source>
        <dbReference type="EnsemblMetazoa" id="BGLB006650-PB"/>
    </source>
</evidence>
<dbReference type="VEuPathDB" id="VectorBase:BGLB006650"/>
<dbReference type="STRING" id="6526.A0A2C9JR40"/>
<dbReference type="Pfam" id="PF07992">
    <property type="entry name" value="Pyr_redox_2"/>
    <property type="match status" value="1"/>
</dbReference>
<dbReference type="SMART" id="SM00955">
    <property type="entry name" value="RNB"/>
    <property type="match status" value="1"/>
</dbReference>
<dbReference type="VEuPathDB" id="VectorBase:BGLAX_041461"/>
<dbReference type="Pfam" id="PF00773">
    <property type="entry name" value="RNB"/>
    <property type="match status" value="1"/>
</dbReference>
<dbReference type="PANTHER" id="PTHR23355">
    <property type="entry name" value="RIBONUCLEASE"/>
    <property type="match status" value="1"/>
</dbReference>
<sequence>MFDQIQELEVDYQPYFVEKIEKSKDDNFIISTTGESIITKSIFIATGTSERKLGVPGEEEYYGKGISYCAVCDAALYKNKEMIVVGGVLLQGGKAQGLGGTLTGTSDSNLFQNSKETDVSHYVKEGTAIDSDALTRGTSVYIPGSVVPMLPHELSDDLCSLNPNTKKLTMTAEIIVDENGKMESYKIYKSFIYSHHRLNYDEVNELFEGNIQELYTPELTKMLNVARELYEKVRIDKEKNGMISFEAAESKVILDQTGRTIDVVNRVRKDAEKMIEQFMVLANEATATFLSKSKFNSIYRIHDEPSAKKIKNYNQIIEIIGENKKERNHIPQKDITLLCDKIHNRPNYNIFANLILRCMEKARYDIQNIGHYGLSSKNYTHFTSPIRRYPDLIVHRLLKYALTKKETGIFANDRDLMLSICEQCNKTETRAMECE</sequence>
<dbReference type="InterPro" id="IPR012340">
    <property type="entry name" value="NA-bd_OB-fold"/>
</dbReference>
<dbReference type="InterPro" id="IPR050180">
    <property type="entry name" value="RNR_Ribonuclease"/>
</dbReference>
<protein>
    <recommendedName>
        <fullName evidence="1">RNB domain-containing protein</fullName>
    </recommendedName>
</protein>
<dbReference type="InterPro" id="IPR036188">
    <property type="entry name" value="FAD/NAD-bd_sf"/>
</dbReference>
<dbReference type="InterPro" id="IPR022966">
    <property type="entry name" value="RNase_II/R_CS"/>
</dbReference>
<dbReference type="PROSITE" id="PS01175">
    <property type="entry name" value="RIBONUCLEASE_II"/>
    <property type="match status" value="1"/>
</dbReference>
<dbReference type="InterPro" id="IPR001900">
    <property type="entry name" value="RNase_II/R"/>
</dbReference>
<name>A0A2C9JR40_BIOGL</name>
<dbReference type="Gene3D" id="3.50.50.60">
    <property type="entry name" value="FAD/NAD(P)-binding domain"/>
    <property type="match status" value="2"/>
</dbReference>
<accession>A0A2C9JR40</accession>
<evidence type="ECO:0000259" key="1">
    <source>
        <dbReference type="SMART" id="SM00955"/>
    </source>
</evidence>
<dbReference type="GO" id="GO:0016491">
    <property type="term" value="F:oxidoreductase activity"/>
    <property type="evidence" value="ECO:0007669"/>
    <property type="project" value="InterPro"/>
</dbReference>